<proteinExistence type="predicted"/>
<sequence>MRRLVRALTTSTLLVAVIAAPAGASEKQARPAAAAWTTAWATAPSAAVSDAEQGYAGYSIRNVVHTTSGGGSVRIHLSNRFGTQPVLMGHVTVAVSAHAGGRRDGTVDRSDGTAAPGTVRNVLFNGKAALTIPRGAEIVSDPVRLRVPADRDLLVTTWTPQPSGTVTYHPAAMQDSFFSRGPADHAGDEAATAFAETTGVWHYVNGVDVTGGPGTVVALGDSITDGVTSTRGANRRWTDYLAGRLAGSPVPDYGIANSGISGNRVLLDANYPNYTIYEGFGPSAVTRLNFDVLERAGARSVIVFEGVNDIQQTPHQTDPEQIIAGLAQITAQAHARGLRVVGATIMAFKGWNSWTPELERTRVAVNTWIRDGGDGQLDGLADFDKATRDAVDPAIIAPAYDSGDHLHPNDAGDAVMAAVVPLSRL</sequence>
<reference evidence="3" key="1">
    <citation type="submission" date="2021-03" db="EMBL/GenBank/DDBJ databases">
        <title>Whole genome shotgun sequence of Actinoplanes consettensis NBRC 14913.</title>
        <authorList>
            <person name="Komaki H."/>
            <person name="Tamura T."/>
        </authorList>
    </citation>
    <scope>NUCLEOTIDE SEQUENCE</scope>
    <source>
        <strain evidence="3">NBRC 14913</strain>
    </source>
</reference>
<feature type="domain" description="SGNH hydrolase-type esterase" evidence="2">
    <location>
        <begin position="218"/>
        <end position="414"/>
    </location>
</feature>
<keyword evidence="4" id="KW-1185">Reference proteome</keyword>
<dbReference type="InterPro" id="IPR036514">
    <property type="entry name" value="SGNH_hydro_sf"/>
</dbReference>
<dbReference type="Pfam" id="PF13472">
    <property type="entry name" value="Lipase_GDSL_2"/>
    <property type="match status" value="1"/>
</dbReference>
<evidence type="ECO:0000256" key="1">
    <source>
        <dbReference type="SAM" id="SignalP"/>
    </source>
</evidence>
<evidence type="ECO:0000259" key="2">
    <source>
        <dbReference type="Pfam" id="PF13472"/>
    </source>
</evidence>
<accession>A0A919SHR2</accession>
<dbReference type="PANTHER" id="PTHR43784:SF2">
    <property type="entry name" value="GDSL-LIKE LIPASE_ACYLHYDROLASE, PUTATIVE (AFU_ORTHOLOGUE AFUA_2G00820)-RELATED"/>
    <property type="match status" value="1"/>
</dbReference>
<dbReference type="GO" id="GO:0016787">
    <property type="term" value="F:hydrolase activity"/>
    <property type="evidence" value="ECO:0007669"/>
    <property type="project" value="UniProtKB-KW"/>
</dbReference>
<dbReference type="AlphaFoldDB" id="A0A919SHR2"/>
<dbReference type="SUPFAM" id="SSF52266">
    <property type="entry name" value="SGNH hydrolase"/>
    <property type="match status" value="1"/>
</dbReference>
<evidence type="ECO:0000313" key="4">
    <source>
        <dbReference type="Proteomes" id="UP000680865"/>
    </source>
</evidence>
<dbReference type="RefSeq" id="WP_212997335.1">
    <property type="nucleotide sequence ID" value="NZ_BAAATW010000025.1"/>
</dbReference>
<comment type="caution">
    <text evidence="3">The sequence shown here is derived from an EMBL/GenBank/DDBJ whole genome shotgun (WGS) entry which is preliminary data.</text>
</comment>
<protein>
    <submittedName>
        <fullName evidence="3">SGNH hydrolase</fullName>
    </submittedName>
</protein>
<dbReference type="InterPro" id="IPR013830">
    <property type="entry name" value="SGNH_hydro"/>
</dbReference>
<feature type="signal peptide" evidence="1">
    <location>
        <begin position="1"/>
        <end position="24"/>
    </location>
</feature>
<gene>
    <name evidence="3" type="ORF">Aco04nite_24330</name>
</gene>
<organism evidence="3 4">
    <name type="scientific">Winogradskya consettensis</name>
    <dbReference type="NCBI Taxonomy" id="113560"/>
    <lineage>
        <taxon>Bacteria</taxon>
        <taxon>Bacillati</taxon>
        <taxon>Actinomycetota</taxon>
        <taxon>Actinomycetes</taxon>
        <taxon>Micromonosporales</taxon>
        <taxon>Micromonosporaceae</taxon>
        <taxon>Winogradskya</taxon>
    </lineage>
</organism>
<dbReference type="InterPro" id="IPR053140">
    <property type="entry name" value="GDSL_Rv0518-like"/>
</dbReference>
<keyword evidence="1" id="KW-0732">Signal</keyword>
<dbReference type="Gene3D" id="3.40.50.1110">
    <property type="entry name" value="SGNH hydrolase"/>
    <property type="match status" value="1"/>
</dbReference>
<dbReference type="EMBL" id="BOQP01000009">
    <property type="protein sequence ID" value="GIM71243.1"/>
    <property type="molecule type" value="Genomic_DNA"/>
</dbReference>
<evidence type="ECO:0000313" key="3">
    <source>
        <dbReference type="EMBL" id="GIM71243.1"/>
    </source>
</evidence>
<keyword evidence="3" id="KW-0378">Hydrolase</keyword>
<dbReference type="PANTHER" id="PTHR43784">
    <property type="entry name" value="GDSL-LIKE LIPASE/ACYLHYDROLASE, PUTATIVE (AFU_ORTHOLOGUE AFUA_2G00820)-RELATED"/>
    <property type="match status" value="1"/>
</dbReference>
<name>A0A919SHR2_9ACTN</name>
<dbReference type="Proteomes" id="UP000680865">
    <property type="component" value="Unassembled WGS sequence"/>
</dbReference>
<dbReference type="CDD" id="cd01830">
    <property type="entry name" value="XynE_like"/>
    <property type="match status" value="1"/>
</dbReference>
<feature type="chain" id="PRO_5037410153" evidence="1">
    <location>
        <begin position="25"/>
        <end position="425"/>
    </location>
</feature>